<dbReference type="InterPro" id="IPR006439">
    <property type="entry name" value="HAD-SF_hydro_IA"/>
</dbReference>
<protein>
    <recommendedName>
        <fullName evidence="4">HAD family hydrolase</fullName>
    </recommendedName>
</protein>
<reference evidence="2 3" key="1">
    <citation type="submission" date="2021-01" db="EMBL/GenBank/DDBJ databases">
        <title>Whole genome shotgun sequence of Actinoplanes deccanensis NBRC 13994.</title>
        <authorList>
            <person name="Komaki H."/>
            <person name="Tamura T."/>
        </authorList>
    </citation>
    <scope>NUCLEOTIDE SEQUENCE [LARGE SCALE GENOMIC DNA]</scope>
    <source>
        <strain evidence="2 3">NBRC 13994</strain>
    </source>
</reference>
<comment type="caution">
    <text evidence="2">The sequence shown here is derived from an EMBL/GenBank/DDBJ whole genome shotgun (WGS) entry which is preliminary data.</text>
</comment>
<dbReference type="RefSeq" id="WP_203767987.1">
    <property type="nucleotide sequence ID" value="NZ_BAAABO010000007.1"/>
</dbReference>
<dbReference type="PANTHER" id="PTHR43316">
    <property type="entry name" value="HYDROLASE, HALOACID DELAHOGENASE-RELATED"/>
    <property type="match status" value="1"/>
</dbReference>
<organism evidence="2 3">
    <name type="scientific">Paractinoplanes deccanensis</name>
    <dbReference type="NCBI Taxonomy" id="113561"/>
    <lineage>
        <taxon>Bacteria</taxon>
        <taxon>Bacillati</taxon>
        <taxon>Actinomycetota</taxon>
        <taxon>Actinomycetes</taxon>
        <taxon>Micromonosporales</taxon>
        <taxon>Micromonosporaceae</taxon>
        <taxon>Paractinoplanes</taxon>
    </lineage>
</organism>
<evidence type="ECO:0000313" key="3">
    <source>
        <dbReference type="Proteomes" id="UP000609879"/>
    </source>
</evidence>
<dbReference type="InterPro" id="IPR036412">
    <property type="entry name" value="HAD-like_sf"/>
</dbReference>
<dbReference type="InterPro" id="IPR023214">
    <property type="entry name" value="HAD_sf"/>
</dbReference>
<dbReference type="SFLD" id="SFLDG01129">
    <property type="entry name" value="C1.5:_HAD__Beta-PGM__Phosphata"/>
    <property type="match status" value="1"/>
</dbReference>
<name>A0ABQ3Y7Z7_9ACTN</name>
<dbReference type="SFLD" id="SFLDS00003">
    <property type="entry name" value="Haloacid_Dehalogenase"/>
    <property type="match status" value="1"/>
</dbReference>
<dbReference type="NCBIfam" id="TIGR01509">
    <property type="entry name" value="HAD-SF-IA-v3"/>
    <property type="match status" value="1"/>
</dbReference>
<keyword evidence="3" id="KW-1185">Reference proteome</keyword>
<gene>
    <name evidence="2" type="ORF">Ade02nite_47490</name>
</gene>
<dbReference type="SUPFAM" id="SSF56784">
    <property type="entry name" value="HAD-like"/>
    <property type="match status" value="1"/>
</dbReference>
<dbReference type="InterPro" id="IPR051540">
    <property type="entry name" value="S-2-haloacid_dehalogenase"/>
</dbReference>
<keyword evidence="1" id="KW-0378">Hydrolase</keyword>
<dbReference type="PANTHER" id="PTHR43316:SF3">
    <property type="entry name" value="HALOACID DEHALOGENASE, TYPE II (AFU_ORTHOLOGUE AFUA_2G07750)-RELATED"/>
    <property type="match status" value="1"/>
</dbReference>
<evidence type="ECO:0000256" key="1">
    <source>
        <dbReference type="ARBA" id="ARBA00022801"/>
    </source>
</evidence>
<proteinExistence type="predicted"/>
<evidence type="ECO:0008006" key="4">
    <source>
        <dbReference type="Google" id="ProtNLM"/>
    </source>
</evidence>
<evidence type="ECO:0000313" key="2">
    <source>
        <dbReference type="EMBL" id="GID76108.1"/>
    </source>
</evidence>
<sequence length="232" mass="25327">MRRPRARRPRASLRAVLFDSCGTLVRPAPPARATSDELRRILLRHWPAAPVEDLPHAFRSGAAMLDRAAHPRGWDDYCRAVLAELGMGRPPRALIDEMNGADPHRMRLYPDVLSTLDRLHARGVPMAVVTDSLVSAESLRHRYEQIGLGGYFRCFAVAGELGCTKPDPAIYRAAGDALGTPPQQTCYVDDQAEMIVAAARLGYPGFALRRDAAAARSGVPPISALTEILTLV</sequence>
<dbReference type="Gene3D" id="3.40.50.1000">
    <property type="entry name" value="HAD superfamily/HAD-like"/>
    <property type="match status" value="1"/>
</dbReference>
<dbReference type="EMBL" id="BOMI01000092">
    <property type="protein sequence ID" value="GID76108.1"/>
    <property type="molecule type" value="Genomic_DNA"/>
</dbReference>
<dbReference type="Pfam" id="PF00702">
    <property type="entry name" value="Hydrolase"/>
    <property type="match status" value="1"/>
</dbReference>
<accession>A0ABQ3Y7Z7</accession>
<dbReference type="Proteomes" id="UP000609879">
    <property type="component" value="Unassembled WGS sequence"/>
</dbReference>